<reference evidence="2" key="1">
    <citation type="submission" date="2020-02" db="EMBL/GenBank/DDBJ databases">
        <authorList>
            <person name="Meier V. D."/>
        </authorList>
    </citation>
    <scope>NUCLEOTIDE SEQUENCE</scope>
    <source>
        <strain evidence="2">AVDCRST_MAG09</strain>
    </source>
</reference>
<protein>
    <submittedName>
        <fullName evidence="2">PTS system permease (IIAMan), nitrogen regulatory IIA protein</fullName>
    </submittedName>
</protein>
<dbReference type="EMBL" id="CADCVZ010000036">
    <property type="protein sequence ID" value="CAA9513035.1"/>
    <property type="molecule type" value="Genomic_DNA"/>
</dbReference>
<feature type="non-terminal residue" evidence="2">
    <location>
        <position position="135"/>
    </location>
</feature>
<sequence>DWTSTGDSWPAGGRVHHCDGTCRRTAKGDRSRVHRAGRRHGSTPHRHRGCGRPGRGRPGRDHPHRPVRRHPVQPGDQPDEERERRGHRGRQPADADPAGRRAQGAGRARSGGRGARGRPQIHLGGVRNTGRGRRL</sequence>
<gene>
    <name evidence="2" type="ORF">AVDCRST_MAG09-1739</name>
</gene>
<feature type="compositionally biased region" description="Basic and acidic residues" evidence="1">
    <location>
        <begin position="16"/>
        <end position="31"/>
    </location>
</feature>
<evidence type="ECO:0000313" key="2">
    <source>
        <dbReference type="EMBL" id="CAA9513035.1"/>
    </source>
</evidence>
<proteinExistence type="predicted"/>
<accession>A0A6J4T3M3</accession>
<name>A0A6J4T3M3_9SPHN</name>
<feature type="compositionally biased region" description="Basic residues" evidence="1">
    <location>
        <begin position="32"/>
        <end position="71"/>
    </location>
</feature>
<feature type="region of interest" description="Disordered" evidence="1">
    <location>
        <begin position="1"/>
        <end position="135"/>
    </location>
</feature>
<organism evidence="2">
    <name type="scientific">uncultured Sphingomonas sp</name>
    <dbReference type="NCBI Taxonomy" id="158754"/>
    <lineage>
        <taxon>Bacteria</taxon>
        <taxon>Pseudomonadati</taxon>
        <taxon>Pseudomonadota</taxon>
        <taxon>Alphaproteobacteria</taxon>
        <taxon>Sphingomonadales</taxon>
        <taxon>Sphingomonadaceae</taxon>
        <taxon>Sphingomonas</taxon>
        <taxon>environmental samples</taxon>
    </lineage>
</organism>
<dbReference type="AlphaFoldDB" id="A0A6J4T3M3"/>
<feature type="non-terminal residue" evidence="2">
    <location>
        <position position="1"/>
    </location>
</feature>
<evidence type="ECO:0000256" key="1">
    <source>
        <dbReference type="SAM" id="MobiDB-lite"/>
    </source>
</evidence>